<evidence type="ECO:0000256" key="8">
    <source>
        <dbReference type="ARBA" id="ARBA00022605"/>
    </source>
</evidence>
<accession>A0A1L8SU97</accession>
<feature type="active site" description="Proton donor" evidence="12">
    <location>
        <position position="116"/>
    </location>
</feature>
<proteinExistence type="inferred from homology"/>
<dbReference type="InterPro" id="IPR013785">
    <property type="entry name" value="Aldolase_TIM"/>
</dbReference>
<evidence type="ECO:0000256" key="12">
    <source>
        <dbReference type="HAMAP-Rule" id="MF_01014"/>
    </source>
</evidence>
<comment type="catalytic activity">
    <reaction evidence="1 12 14">
        <text>1-(5-phospho-beta-D-ribosyl)-5-[(5-phospho-beta-D-ribosylamino)methylideneamino]imidazole-4-carboxamide = 5-[(5-phospho-1-deoxy-D-ribulos-1-ylimino)methylamino]-1-(5-phospho-beta-D-ribosyl)imidazole-4-carboxamide</text>
        <dbReference type="Rhea" id="RHEA:15469"/>
        <dbReference type="ChEBI" id="CHEBI:58435"/>
        <dbReference type="ChEBI" id="CHEBI:58525"/>
        <dbReference type="EC" id="5.3.1.16"/>
    </reaction>
</comment>
<dbReference type="AlphaFoldDB" id="A0A1L8SU97"/>
<evidence type="ECO:0000313" key="16">
    <source>
        <dbReference type="Proteomes" id="UP000183700"/>
    </source>
</evidence>
<dbReference type="EC" id="5.3.1.16" evidence="5 12"/>
<dbReference type="UniPathway" id="UPA00031">
    <property type="reaction ID" value="UER00009"/>
</dbReference>
<evidence type="ECO:0000256" key="2">
    <source>
        <dbReference type="ARBA" id="ARBA00004496"/>
    </source>
</evidence>
<dbReference type="PANTHER" id="PTHR43090:SF2">
    <property type="entry name" value="1-(5-PHOSPHORIBOSYL)-5-[(5-PHOSPHORIBOSYLAMINO)METHYLIDENEAMINO] IMIDAZOLE-4-CARBOXAMIDE ISOMERASE"/>
    <property type="match status" value="1"/>
</dbReference>
<dbReference type="InterPro" id="IPR011060">
    <property type="entry name" value="RibuloseP-bd_barrel"/>
</dbReference>
<dbReference type="GO" id="GO:0003949">
    <property type="term" value="F:1-(5-phosphoribosyl)-5-[(5-phosphoribosylamino)methylideneamino]imidazole-4-carboxamide isomerase activity"/>
    <property type="evidence" value="ECO:0007669"/>
    <property type="project" value="UniProtKB-UniRule"/>
</dbReference>
<comment type="caution">
    <text evidence="15">The sequence shown here is derived from an EMBL/GenBank/DDBJ whole genome shotgun (WGS) entry which is preliminary data.</text>
</comment>
<organism evidence="15 16">
    <name type="scientific">Enterococcus devriesei</name>
    <dbReference type="NCBI Taxonomy" id="319970"/>
    <lineage>
        <taxon>Bacteria</taxon>
        <taxon>Bacillati</taxon>
        <taxon>Bacillota</taxon>
        <taxon>Bacilli</taxon>
        <taxon>Lactobacillales</taxon>
        <taxon>Enterococcaceae</taxon>
        <taxon>Enterococcus</taxon>
    </lineage>
</organism>
<evidence type="ECO:0000256" key="10">
    <source>
        <dbReference type="ARBA" id="ARBA00023235"/>
    </source>
</evidence>
<dbReference type="GO" id="GO:0005737">
    <property type="term" value="C:cytoplasm"/>
    <property type="evidence" value="ECO:0007669"/>
    <property type="project" value="UniProtKB-SubCell"/>
</dbReference>
<gene>
    <name evidence="12" type="primary">hisA</name>
    <name evidence="15" type="ORF">RV00_GL002423</name>
</gene>
<dbReference type="NCBIfam" id="TIGR00007">
    <property type="entry name" value="1-(5-phosphoribosyl)-5-[(5-phosphoribosylamino)methylideneamino]imidazole-4-carboxamide isomerase"/>
    <property type="match status" value="1"/>
</dbReference>
<dbReference type="InterPro" id="IPR006062">
    <property type="entry name" value="His_biosynth"/>
</dbReference>
<dbReference type="CDD" id="cd04732">
    <property type="entry name" value="HisA"/>
    <property type="match status" value="1"/>
</dbReference>
<comment type="subcellular location">
    <subcellularLocation>
        <location evidence="2 12 14">Cytoplasm</location>
    </subcellularLocation>
</comment>
<dbReference type="SUPFAM" id="SSF51366">
    <property type="entry name" value="Ribulose-phoshate binding barrel"/>
    <property type="match status" value="1"/>
</dbReference>
<name>A0A1L8SU97_9ENTE</name>
<evidence type="ECO:0000256" key="1">
    <source>
        <dbReference type="ARBA" id="ARBA00000901"/>
    </source>
</evidence>
<comment type="pathway">
    <text evidence="3 12 14">Amino-acid biosynthesis; L-histidine biosynthesis; L-histidine from 5-phospho-alpha-D-ribose 1-diphosphate: step 4/9.</text>
</comment>
<keyword evidence="9 12" id="KW-0368">Histidine biosynthesis</keyword>
<dbReference type="GO" id="GO:0000162">
    <property type="term" value="P:L-tryptophan biosynthetic process"/>
    <property type="evidence" value="ECO:0007669"/>
    <property type="project" value="TreeGrafter"/>
</dbReference>
<dbReference type="PANTHER" id="PTHR43090">
    <property type="entry name" value="1-(5-PHOSPHORIBOSYL)-5-[(5-PHOSPHORIBOSYLAMINO)METHYLIDENEAMINO] IMIDAZOLE-4-CARBOXAMIDE ISOMERASE"/>
    <property type="match status" value="1"/>
</dbReference>
<evidence type="ECO:0000256" key="5">
    <source>
        <dbReference type="ARBA" id="ARBA00012550"/>
    </source>
</evidence>
<comment type="similarity">
    <text evidence="4 12 13">Belongs to the HisA/HisF family.</text>
</comment>
<keyword evidence="8 12" id="KW-0028">Amino-acid biosynthesis</keyword>
<reference evidence="15 16" key="1">
    <citation type="submission" date="2014-12" db="EMBL/GenBank/DDBJ databases">
        <title>Draft genome sequences of 29 type strains of Enterococci.</title>
        <authorList>
            <person name="Zhong Z."/>
            <person name="Sun Z."/>
            <person name="Liu W."/>
            <person name="Zhang W."/>
            <person name="Zhang H."/>
        </authorList>
    </citation>
    <scope>NUCLEOTIDE SEQUENCE [LARGE SCALE GENOMIC DNA]</scope>
    <source>
        <strain evidence="15 16">DSM 22802</strain>
    </source>
</reference>
<evidence type="ECO:0000256" key="6">
    <source>
        <dbReference type="ARBA" id="ARBA00018464"/>
    </source>
</evidence>
<dbReference type="InterPro" id="IPR023016">
    <property type="entry name" value="HisA/PriA"/>
</dbReference>
<dbReference type="Proteomes" id="UP000183700">
    <property type="component" value="Unassembled WGS sequence"/>
</dbReference>
<dbReference type="FunFam" id="3.20.20.70:FF:000009">
    <property type="entry name" value="1-(5-phosphoribosyl)-5-[(5-phosphoribosylamino)methylideneamino] imidazole-4-carboxamide isomerase"/>
    <property type="match status" value="1"/>
</dbReference>
<evidence type="ECO:0000256" key="3">
    <source>
        <dbReference type="ARBA" id="ARBA00005133"/>
    </source>
</evidence>
<evidence type="ECO:0000256" key="4">
    <source>
        <dbReference type="ARBA" id="ARBA00009667"/>
    </source>
</evidence>
<keyword evidence="10 12" id="KW-0413">Isomerase</keyword>
<keyword evidence="7 12" id="KW-0963">Cytoplasm</keyword>
<dbReference type="HAMAP" id="MF_01014">
    <property type="entry name" value="HisA"/>
    <property type="match status" value="1"/>
</dbReference>
<dbReference type="Gene3D" id="3.20.20.70">
    <property type="entry name" value="Aldolase class I"/>
    <property type="match status" value="1"/>
</dbReference>
<evidence type="ECO:0000256" key="7">
    <source>
        <dbReference type="ARBA" id="ARBA00022490"/>
    </source>
</evidence>
<dbReference type="EMBL" id="JXKM01000005">
    <property type="protein sequence ID" value="OJG35669.1"/>
    <property type="molecule type" value="Genomic_DNA"/>
</dbReference>
<evidence type="ECO:0000256" key="13">
    <source>
        <dbReference type="RuleBase" id="RU003657"/>
    </source>
</evidence>
<evidence type="ECO:0000256" key="9">
    <source>
        <dbReference type="ARBA" id="ARBA00023102"/>
    </source>
</evidence>
<dbReference type="InterPro" id="IPR044524">
    <property type="entry name" value="Isoase_HisA-like"/>
</dbReference>
<dbReference type="STRING" id="319970.RV00_GL002423"/>
<dbReference type="Pfam" id="PF00977">
    <property type="entry name" value="His_biosynth"/>
    <property type="match status" value="1"/>
</dbReference>
<dbReference type="GO" id="GO:0000105">
    <property type="term" value="P:L-histidine biosynthetic process"/>
    <property type="evidence" value="ECO:0007669"/>
    <property type="project" value="UniProtKB-UniRule"/>
</dbReference>
<dbReference type="InterPro" id="IPR006063">
    <property type="entry name" value="HisA_bact_arch"/>
</dbReference>
<protein>
    <recommendedName>
        <fullName evidence="6 12">1-(5-phosphoribosyl)-5-[(5-phosphoribosylamino)methylideneamino] imidazole-4-carboxamide isomerase</fullName>
        <ecNumber evidence="5 12">5.3.1.16</ecNumber>
    </recommendedName>
    <alternativeName>
        <fullName evidence="11 12">Phosphoribosylformimino-5-aminoimidazole carboxamide ribotide isomerase</fullName>
    </alternativeName>
</protein>
<comment type="caution">
    <text evidence="12">Lacks conserved residue(s) required for the propagation of feature annotation.</text>
</comment>
<evidence type="ECO:0000313" key="15">
    <source>
        <dbReference type="EMBL" id="OJG35669.1"/>
    </source>
</evidence>
<evidence type="ECO:0000256" key="11">
    <source>
        <dbReference type="ARBA" id="ARBA00030547"/>
    </source>
</evidence>
<sequence length="226" mass="24538">MVRLYQGDYQQKEVFGDDPVAFAQAFEEAGAKYLHLVDLDGAKAGKLHYFGIAKKIVEHTNLYVEVGGGIRDEETIQHCLSAGVDRVILGTIAQKDPEFTQAMLKKYGARIAIGVDAKEEKVAVEGWLEKTETDAFEFCQQLVKWGAKTIIFTEISRDGTGEGINLPLYQKLNQLEVEIVASGGVATLQDIEGLKQLGISGAIVGKSLYSGSLKLEEVLAAGGDDQ</sequence>
<keyword evidence="16" id="KW-1185">Reference proteome</keyword>
<evidence type="ECO:0000256" key="14">
    <source>
        <dbReference type="RuleBase" id="RU003658"/>
    </source>
</evidence>